<reference evidence="2" key="1">
    <citation type="submission" date="2023-03" db="EMBL/GenBank/DDBJ databases">
        <title>Massive genome expansion in bonnet fungi (Mycena s.s.) driven by repeated elements and novel gene families across ecological guilds.</title>
        <authorList>
            <consortium name="Lawrence Berkeley National Laboratory"/>
            <person name="Harder C.B."/>
            <person name="Miyauchi S."/>
            <person name="Viragh M."/>
            <person name="Kuo A."/>
            <person name="Thoen E."/>
            <person name="Andreopoulos B."/>
            <person name="Lu D."/>
            <person name="Skrede I."/>
            <person name="Drula E."/>
            <person name="Henrissat B."/>
            <person name="Morin E."/>
            <person name="Kohler A."/>
            <person name="Barry K."/>
            <person name="LaButti K."/>
            <person name="Morin E."/>
            <person name="Salamov A."/>
            <person name="Lipzen A."/>
            <person name="Mereny Z."/>
            <person name="Hegedus B."/>
            <person name="Baldrian P."/>
            <person name="Stursova M."/>
            <person name="Weitz H."/>
            <person name="Taylor A."/>
            <person name="Grigoriev I.V."/>
            <person name="Nagy L.G."/>
            <person name="Martin F."/>
            <person name="Kauserud H."/>
        </authorList>
    </citation>
    <scope>NUCLEOTIDE SEQUENCE</scope>
    <source>
        <strain evidence="2">CBHHK188m</strain>
    </source>
</reference>
<organism evidence="2 3">
    <name type="scientific">Mycena maculata</name>
    <dbReference type="NCBI Taxonomy" id="230809"/>
    <lineage>
        <taxon>Eukaryota</taxon>
        <taxon>Fungi</taxon>
        <taxon>Dikarya</taxon>
        <taxon>Basidiomycota</taxon>
        <taxon>Agaricomycotina</taxon>
        <taxon>Agaricomycetes</taxon>
        <taxon>Agaricomycetidae</taxon>
        <taxon>Agaricales</taxon>
        <taxon>Marasmiineae</taxon>
        <taxon>Mycenaceae</taxon>
        <taxon>Mycena</taxon>
    </lineage>
</organism>
<protein>
    <submittedName>
        <fullName evidence="2">Uncharacterized protein</fullName>
    </submittedName>
</protein>
<dbReference type="EMBL" id="JARJLG010000022">
    <property type="protein sequence ID" value="KAJ7771115.1"/>
    <property type="molecule type" value="Genomic_DNA"/>
</dbReference>
<name>A0AAD7JT44_9AGAR</name>
<evidence type="ECO:0000313" key="3">
    <source>
        <dbReference type="Proteomes" id="UP001215280"/>
    </source>
</evidence>
<evidence type="ECO:0000256" key="1">
    <source>
        <dbReference type="SAM" id="SignalP"/>
    </source>
</evidence>
<dbReference type="AlphaFoldDB" id="A0AAD7JT44"/>
<evidence type="ECO:0000313" key="2">
    <source>
        <dbReference type="EMBL" id="KAJ7771115.1"/>
    </source>
</evidence>
<dbReference type="Proteomes" id="UP001215280">
    <property type="component" value="Unassembled WGS sequence"/>
</dbReference>
<feature type="signal peptide" evidence="1">
    <location>
        <begin position="1"/>
        <end position="19"/>
    </location>
</feature>
<keyword evidence="1" id="KW-0732">Signal</keyword>
<proteinExistence type="predicted"/>
<sequence>MFGRVFALVSLALFVGANAQSLCTSGTCYNSPANATDLGCEFWDGGVNAWATCGFEGAVTCTTCFACSVGGCYASPDQATSAGCAAWAGGVDAWTTCGFEGAVTCTTCL</sequence>
<gene>
    <name evidence="2" type="ORF">DFH07DRAFT_241848</name>
</gene>
<accession>A0AAD7JT44</accession>
<keyword evidence="3" id="KW-1185">Reference proteome</keyword>
<feature type="chain" id="PRO_5042237772" evidence="1">
    <location>
        <begin position="20"/>
        <end position="109"/>
    </location>
</feature>
<comment type="caution">
    <text evidence="2">The sequence shown here is derived from an EMBL/GenBank/DDBJ whole genome shotgun (WGS) entry which is preliminary data.</text>
</comment>